<dbReference type="PROSITE" id="PS50105">
    <property type="entry name" value="SAM_DOMAIN"/>
    <property type="match status" value="1"/>
</dbReference>
<comment type="cofactor">
    <cofactor evidence="1">
        <name>[4Fe-4S] cluster</name>
        <dbReference type="ChEBI" id="CHEBI:49883"/>
    </cofactor>
</comment>
<evidence type="ECO:0000313" key="18">
    <source>
        <dbReference type="EMBL" id="ONK76770.1"/>
    </source>
</evidence>
<evidence type="ECO:0000313" key="19">
    <source>
        <dbReference type="Proteomes" id="UP000243459"/>
    </source>
</evidence>
<feature type="region of interest" description="Disordered" evidence="16">
    <location>
        <begin position="116"/>
        <end position="299"/>
    </location>
</feature>
<dbReference type="Pfam" id="PF02943">
    <property type="entry name" value="FeThRed_B"/>
    <property type="match status" value="1"/>
</dbReference>
<evidence type="ECO:0000256" key="13">
    <source>
        <dbReference type="ARBA" id="ARBA00030295"/>
    </source>
</evidence>
<evidence type="ECO:0000256" key="8">
    <source>
        <dbReference type="ARBA" id="ARBA00023002"/>
    </source>
</evidence>
<keyword evidence="7" id="KW-0479">Metal-binding</keyword>
<dbReference type="InterPro" id="IPR001660">
    <property type="entry name" value="SAM"/>
</dbReference>
<evidence type="ECO:0000256" key="14">
    <source>
        <dbReference type="ARBA" id="ARBA00048150"/>
    </source>
</evidence>
<evidence type="ECO:0000259" key="17">
    <source>
        <dbReference type="PROSITE" id="PS50105"/>
    </source>
</evidence>
<dbReference type="GO" id="GO:0005524">
    <property type="term" value="F:ATP binding"/>
    <property type="evidence" value="ECO:0007669"/>
    <property type="project" value="UniProtKB-UniRule"/>
</dbReference>
<dbReference type="Pfam" id="PF00536">
    <property type="entry name" value="SAM_1"/>
    <property type="match status" value="1"/>
</dbReference>
<keyword evidence="6" id="KW-0004">4Fe-4S</keyword>
<comment type="subunit">
    <text evidence="12">Heterodimer of subunit A (variable subunit) and subunit B (catalytic subunit). Heterodimeric FTR forms a complex with ferredoxin and thioredoxin.</text>
</comment>
<dbReference type="AlphaFoldDB" id="A0A5P1FJL3"/>
<dbReference type="SUPFAM" id="SSF57662">
    <property type="entry name" value="Ferredoxin thioredoxin reductase (FTR), catalytic beta chain"/>
    <property type="match status" value="1"/>
</dbReference>
<keyword evidence="15" id="KW-0067">ATP-binding</keyword>
<dbReference type="GO" id="GO:0016730">
    <property type="term" value="F:oxidoreductase activity, acting on iron-sulfur proteins as donors"/>
    <property type="evidence" value="ECO:0007669"/>
    <property type="project" value="InterPro"/>
</dbReference>
<dbReference type="PANTHER" id="PTHR35113">
    <property type="entry name" value="FERREDOXIN-THIOREDOXIN REDUCTASE CATALYTIC CHAIN, CHLOROPLASTIC"/>
    <property type="match status" value="1"/>
</dbReference>
<keyword evidence="15" id="KW-0547">Nucleotide-binding</keyword>
<evidence type="ECO:0000256" key="6">
    <source>
        <dbReference type="ARBA" id="ARBA00022485"/>
    </source>
</evidence>
<dbReference type="GO" id="GO:0103012">
    <property type="term" value="F:ferredoxin-thioredoxin reductase activity"/>
    <property type="evidence" value="ECO:0007669"/>
    <property type="project" value="UniProtKB-EC"/>
</dbReference>
<evidence type="ECO:0000256" key="12">
    <source>
        <dbReference type="ARBA" id="ARBA00026011"/>
    </source>
</evidence>
<evidence type="ECO:0000256" key="10">
    <source>
        <dbReference type="ARBA" id="ARBA00023014"/>
    </source>
</evidence>
<organism evidence="18 19">
    <name type="scientific">Asparagus officinalis</name>
    <name type="common">Garden asparagus</name>
    <dbReference type="NCBI Taxonomy" id="4686"/>
    <lineage>
        <taxon>Eukaryota</taxon>
        <taxon>Viridiplantae</taxon>
        <taxon>Streptophyta</taxon>
        <taxon>Embryophyta</taxon>
        <taxon>Tracheophyta</taxon>
        <taxon>Spermatophyta</taxon>
        <taxon>Magnoliopsida</taxon>
        <taxon>Liliopsida</taxon>
        <taxon>Asparagales</taxon>
        <taxon>Asparagaceae</taxon>
        <taxon>Asparagoideae</taxon>
        <taxon>Asparagus</taxon>
    </lineage>
</organism>
<dbReference type="Proteomes" id="UP000243459">
    <property type="component" value="Chromosome 3"/>
</dbReference>
<evidence type="ECO:0000256" key="11">
    <source>
        <dbReference type="ARBA" id="ARBA00023157"/>
    </source>
</evidence>
<evidence type="ECO:0000256" key="16">
    <source>
        <dbReference type="SAM" id="MobiDB-lite"/>
    </source>
</evidence>
<feature type="domain" description="SAM" evidence="17">
    <location>
        <begin position="313"/>
        <end position="376"/>
    </location>
</feature>
<dbReference type="SMART" id="SM00454">
    <property type="entry name" value="SAM"/>
    <property type="match status" value="1"/>
</dbReference>
<dbReference type="SUPFAM" id="SSF47769">
    <property type="entry name" value="SAM/Pointed domain"/>
    <property type="match status" value="1"/>
</dbReference>
<feature type="compositionally biased region" description="Basic and acidic residues" evidence="16">
    <location>
        <begin position="116"/>
        <end position="136"/>
    </location>
</feature>
<dbReference type="EC" id="1.8.7.2" evidence="4"/>
<evidence type="ECO:0000256" key="4">
    <source>
        <dbReference type="ARBA" id="ARBA00012358"/>
    </source>
</evidence>
<evidence type="ECO:0000256" key="3">
    <source>
        <dbReference type="ARBA" id="ARBA00007941"/>
    </source>
</evidence>
<dbReference type="InterPro" id="IPR004209">
    <property type="entry name" value="FTR_bsu"/>
</dbReference>
<dbReference type="GO" id="GO:0051539">
    <property type="term" value="F:4 iron, 4 sulfur cluster binding"/>
    <property type="evidence" value="ECO:0007669"/>
    <property type="project" value="UniProtKB-KW"/>
</dbReference>
<dbReference type="OMA" id="HETTQCA"/>
<accession>A0A5P1FJL3</accession>
<comment type="function">
    <text evidence="2">Catalytic subunit of the ferredoxin-thioredoxin reductase (FTR), which catalyzes the two-electron reduction of thioredoxins by the electrons provided by reduced ferredoxin.</text>
</comment>
<feature type="compositionally biased region" description="Basic residues" evidence="16">
    <location>
        <begin position="151"/>
        <end position="160"/>
    </location>
</feature>
<keyword evidence="8" id="KW-0560">Oxidoreductase</keyword>
<gene>
    <name evidence="18" type="ORF">A4U43_C03F31950</name>
</gene>
<dbReference type="FunFam" id="3.90.460.10:FF:000001">
    <property type="entry name" value="Ferredoxin-thioredoxin reductase, catalytic chain"/>
    <property type="match status" value="1"/>
</dbReference>
<proteinExistence type="inferred from homology"/>
<keyword evidence="10" id="KW-0411">Iron-sulfur</keyword>
<name>A0A5P1FJL3_ASPOF</name>
<evidence type="ECO:0000256" key="5">
    <source>
        <dbReference type="ARBA" id="ARBA00018993"/>
    </source>
</evidence>
<sequence length="377" mass="42180">MSIQAQASAGVGAFVGVGPRLPPPPSIRRSRRVVRAKAEPSEKSVEIMRKFSEQYARRSGTYFCVDKGVTSVVIKGLADHKDSLGAPLCPCRHYDDKAAEAGQGFWNCPCVPMRERQRTEDDSHSLSDYDMEDNKKYMPNRRVGQDDLRYKLNHKKVSKRAHTDSNERNSDLREKLSRNSNGQSRRHVPESRPSGLVRQIPPTRSAEDLCHLNSLRKSYAYTSDRSRHRSPDRLVGASRGMSPPRSYNDPRHVSSMRPSDISRPENFIPKSVLDASRSDPLMSRGPIPVGTAKPIMRAPLPSGTLQKTSYMPEEPHTVASLLHSLGLGKYAILFQAEEVDMAALKQMGDNDLKELGIPMGPRKKILLAVLPRLKRHS</sequence>
<keyword evidence="19" id="KW-1185">Reference proteome</keyword>
<feature type="binding site" evidence="15">
    <location>
        <position position="345"/>
    </location>
    <ligand>
        <name>ATP</name>
        <dbReference type="ChEBI" id="CHEBI:30616"/>
    </ligand>
</feature>
<dbReference type="EMBL" id="CM007383">
    <property type="protein sequence ID" value="ONK76770.1"/>
    <property type="molecule type" value="Genomic_DNA"/>
</dbReference>
<dbReference type="Gene3D" id="3.90.460.10">
    <property type="entry name" value="Ferredoxin thioredoxin reductase catalytic beta subunit"/>
    <property type="match status" value="1"/>
</dbReference>
<protein>
    <recommendedName>
        <fullName evidence="5">Ferredoxin-thioredoxin reductase catalytic chain, chloroplastic</fullName>
        <ecNumber evidence="4">1.8.7.2</ecNumber>
    </recommendedName>
    <alternativeName>
        <fullName evidence="13">Ferredoxin-thioredoxin reductase subunit B</fullName>
    </alternativeName>
</protein>
<evidence type="ECO:0000256" key="2">
    <source>
        <dbReference type="ARBA" id="ARBA00003945"/>
    </source>
</evidence>
<feature type="compositionally biased region" description="Basic and acidic residues" evidence="16">
    <location>
        <begin position="161"/>
        <end position="177"/>
    </location>
</feature>
<dbReference type="Gramene" id="ONK76770">
    <property type="protein sequence ID" value="ONK76770"/>
    <property type="gene ID" value="A4U43_C03F31950"/>
</dbReference>
<evidence type="ECO:0000256" key="7">
    <source>
        <dbReference type="ARBA" id="ARBA00022723"/>
    </source>
</evidence>
<comment type="similarity">
    <text evidence="3">Belongs to the ferredoxin thioredoxin reductase beta subunit family.</text>
</comment>
<comment type="catalytic activity">
    <reaction evidence="14">
        <text>[thioredoxin]-disulfide + 2 reduced [2Fe-2S]-[ferredoxin] + 2 H(+) = [thioredoxin]-dithiol + 2 oxidized [2Fe-2S]-[ferredoxin]</text>
        <dbReference type="Rhea" id="RHEA:42336"/>
        <dbReference type="Rhea" id="RHEA-COMP:10000"/>
        <dbReference type="Rhea" id="RHEA-COMP:10001"/>
        <dbReference type="Rhea" id="RHEA-COMP:10698"/>
        <dbReference type="Rhea" id="RHEA-COMP:10700"/>
        <dbReference type="ChEBI" id="CHEBI:15378"/>
        <dbReference type="ChEBI" id="CHEBI:29950"/>
        <dbReference type="ChEBI" id="CHEBI:33737"/>
        <dbReference type="ChEBI" id="CHEBI:33738"/>
        <dbReference type="ChEBI" id="CHEBI:50058"/>
        <dbReference type="EC" id="1.8.7.2"/>
    </reaction>
</comment>
<evidence type="ECO:0000256" key="1">
    <source>
        <dbReference type="ARBA" id="ARBA00001966"/>
    </source>
</evidence>
<dbReference type="PROSITE" id="PS00107">
    <property type="entry name" value="PROTEIN_KINASE_ATP"/>
    <property type="match status" value="1"/>
</dbReference>
<evidence type="ECO:0000256" key="15">
    <source>
        <dbReference type="PROSITE-ProRule" id="PRU10141"/>
    </source>
</evidence>
<evidence type="ECO:0000256" key="9">
    <source>
        <dbReference type="ARBA" id="ARBA00023004"/>
    </source>
</evidence>
<dbReference type="Gene3D" id="1.10.150.50">
    <property type="entry name" value="Transcription Factor, Ets-1"/>
    <property type="match status" value="1"/>
</dbReference>
<keyword evidence="9" id="KW-0408">Iron</keyword>
<dbReference type="InterPro" id="IPR013761">
    <property type="entry name" value="SAM/pointed_sf"/>
</dbReference>
<dbReference type="PANTHER" id="PTHR35113:SF1">
    <property type="entry name" value="FERREDOXIN-THIOREDOXIN REDUCTASE CATALYTIC CHAIN, CHLOROPLASTIC"/>
    <property type="match status" value="1"/>
</dbReference>
<dbReference type="FunFam" id="1.10.150.50:FF:000077">
    <property type="entry name" value="DDHD domain-containing 2"/>
    <property type="match status" value="1"/>
</dbReference>
<dbReference type="InterPro" id="IPR017441">
    <property type="entry name" value="Protein_kinase_ATP_BS"/>
</dbReference>
<reference evidence="19" key="1">
    <citation type="journal article" date="2017" name="Nat. Commun.">
        <title>The asparagus genome sheds light on the origin and evolution of a young Y chromosome.</title>
        <authorList>
            <person name="Harkess A."/>
            <person name="Zhou J."/>
            <person name="Xu C."/>
            <person name="Bowers J.E."/>
            <person name="Van der Hulst R."/>
            <person name="Ayyampalayam S."/>
            <person name="Mercati F."/>
            <person name="Riccardi P."/>
            <person name="McKain M.R."/>
            <person name="Kakrana A."/>
            <person name="Tang H."/>
            <person name="Ray J."/>
            <person name="Groenendijk J."/>
            <person name="Arikit S."/>
            <person name="Mathioni S.M."/>
            <person name="Nakano M."/>
            <person name="Shan H."/>
            <person name="Telgmann-Rauber A."/>
            <person name="Kanno A."/>
            <person name="Yue Z."/>
            <person name="Chen H."/>
            <person name="Li W."/>
            <person name="Chen Y."/>
            <person name="Xu X."/>
            <person name="Zhang Y."/>
            <person name="Luo S."/>
            <person name="Chen H."/>
            <person name="Gao J."/>
            <person name="Mao Z."/>
            <person name="Pires J.C."/>
            <person name="Luo M."/>
            <person name="Kudrna D."/>
            <person name="Wing R.A."/>
            <person name="Meyers B.C."/>
            <person name="Yi K."/>
            <person name="Kong H."/>
            <person name="Lavrijsen P."/>
            <person name="Sunseri F."/>
            <person name="Falavigna A."/>
            <person name="Ye Y."/>
            <person name="Leebens-Mack J.H."/>
            <person name="Chen G."/>
        </authorList>
    </citation>
    <scope>NUCLEOTIDE SEQUENCE [LARGE SCALE GENOMIC DNA]</scope>
    <source>
        <strain evidence="19">cv. DH0086</strain>
    </source>
</reference>
<dbReference type="InterPro" id="IPR036644">
    <property type="entry name" value="FTR_bsu_sf"/>
</dbReference>
<dbReference type="GO" id="GO:0046872">
    <property type="term" value="F:metal ion binding"/>
    <property type="evidence" value="ECO:0007669"/>
    <property type="project" value="UniProtKB-KW"/>
</dbReference>
<keyword evidence="11" id="KW-1015">Disulfide bond</keyword>